<name>A0ABN2ILR8_9ACTN</name>
<keyword evidence="2" id="KW-1185">Reference proteome</keyword>
<organism evidence="1 2">
    <name type="scientific">Fodinicola feengrottensis</name>
    <dbReference type="NCBI Taxonomy" id="435914"/>
    <lineage>
        <taxon>Bacteria</taxon>
        <taxon>Bacillati</taxon>
        <taxon>Actinomycetota</taxon>
        <taxon>Actinomycetes</taxon>
        <taxon>Mycobacteriales</taxon>
        <taxon>Fodinicola</taxon>
    </lineage>
</organism>
<comment type="caution">
    <text evidence="1">The sequence shown here is derived from an EMBL/GenBank/DDBJ whole genome shotgun (WGS) entry which is preliminary data.</text>
</comment>
<dbReference type="Proteomes" id="UP001500618">
    <property type="component" value="Unassembled WGS sequence"/>
</dbReference>
<gene>
    <name evidence="1" type="ORF">GCM10009765_66020</name>
</gene>
<dbReference type="EMBL" id="BAAANY010000031">
    <property type="protein sequence ID" value="GAA1707332.1"/>
    <property type="molecule type" value="Genomic_DNA"/>
</dbReference>
<proteinExistence type="predicted"/>
<protein>
    <submittedName>
        <fullName evidence="1">Uncharacterized protein</fullName>
    </submittedName>
</protein>
<evidence type="ECO:0000313" key="1">
    <source>
        <dbReference type="EMBL" id="GAA1707332.1"/>
    </source>
</evidence>
<reference evidence="1 2" key="1">
    <citation type="journal article" date="2019" name="Int. J. Syst. Evol. Microbiol.">
        <title>The Global Catalogue of Microorganisms (GCM) 10K type strain sequencing project: providing services to taxonomists for standard genome sequencing and annotation.</title>
        <authorList>
            <consortium name="The Broad Institute Genomics Platform"/>
            <consortium name="The Broad Institute Genome Sequencing Center for Infectious Disease"/>
            <person name="Wu L."/>
            <person name="Ma J."/>
        </authorList>
    </citation>
    <scope>NUCLEOTIDE SEQUENCE [LARGE SCALE GENOMIC DNA]</scope>
    <source>
        <strain evidence="1 2">JCM 14718</strain>
    </source>
</reference>
<evidence type="ECO:0000313" key="2">
    <source>
        <dbReference type="Proteomes" id="UP001500618"/>
    </source>
</evidence>
<sequence length="166" mass="17685">MFFLTSNRSTDQYSGYFQVENLVTPVMISDGATGPTTKTCNRKENKHSLFRGCAWVGSNRADGKHSRFYVEVDVFPSSYQSKGSGADAAKAAAREDGQDLTGSVSVPGFHSPAYGGWLPTPGTAQLIFSHGNAEILVDFALTPGGAHDPSWQAHAESAAKKIEAAL</sequence>
<accession>A0ABN2ILR8</accession>